<evidence type="ECO:0000256" key="2">
    <source>
        <dbReference type="ARBA" id="ARBA00022475"/>
    </source>
</evidence>
<accession>A0ABY1QRY5</accession>
<protein>
    <submittedName>
        <fullName evidence="10">MotA/TolQ/ExbB proton channel family protein</fullName>
    </submittedName>
</protein>
<dbReference type="Pfam" id="PF01618">
    <property type="entry name" value="MotA_ExbB"/>
    <property type="match status" value="1"/>
</dbReference>
<comment type="subcellular location">
    <subcellularLocation>
        <location evidence="1">Cell membrane</location>
        <topology evidence="1">Multi-pass membrane protein</topology>
    </subcellularLocation>
    <subcellularLocation>
        <location evidence="6">Membrane</location>
        <topology evidence="6">Multi-pass membrane protein</topology>
    </subcellularLocation>
</comment>
<feature type="transmembrane region" description="Helical" evidence="8">
    <location>
        <begin position="76"/>
        <end position="102"/>
    </location>
</feature>
<keyword evidence="5 8" id="KW-0472">Membrane</keyword>
<evidence type="ECO:0000256" key="5">
    <source>
        <dbReference type="ARBA" id="ARBA00023136"/>
    </source>
</evidence>
<dbReference type="EMBL" id="FXUG01000029">
    <property type="protein sequence ID" value="SMP79143.1"/>
    <property type="molecule type" value="Genomic_DNA"/>
</dbReference>
<dbReference type="InterPro" id="IPR002898">
    <property type="entry name" value="MotA_ExbB_proton_chnl"/>
</dbReference>
<comment type="similarity">
    <text evidence="6">Belongs to the exbB/tolQ family.</text>
</comment>
<reference evidence="10 11" key="1">
    <citation type="submission" date="2017-05" db="EMBL/GenBank/DDBJ databases">
        <authorList>
            <person name="Varghese N."/>
            <person name="Submissions S."/>
        </authorList>
    </citation>
    <scope>NUCLEOTIDE SEQUENCE [LARGE SCALE GENOMIC DNA]</scope>
    <source>
        <strain evidence="10 11">DSM 25457</strain>
    </source>
</reference>
<evidence type="ECO:0000256" key="8">
    <source>
        <dbReference type="SAM" id="Phobius"/>
    </source>
</evidence>
<keyword evidence="4 8" id="KW-1133">Transmembrane helix</keyword>
<evidence type="ECO:0000259" key="9">
    <source>
        <dbReference type="Pfam" id="PF01618"/>
    </source>
</evidence>
<organism evidence="10 11">
    <name type="scientific">Neorhodopirellula lusitana</name>
    <dbReference type="NCBI Taxonomy" id="445327"/>
    <lineage>
        <taxon>Bacteria</taxon>
        <taxon>Pseudomonadati</taxon>
        <taxon>Planctomycetota</taxon>
        <taxon>Planctomycetia</taxon>
        <taxon>Pirellulales</taxon>
        <taxon>Pirellulaceae</taxon>
        <taxon>Neorhodopirellula</taxon>
    </lineage>
</organism>
<dbReference type="RefSeq" id="WP_283435601.1">
    <property type="nucleotide sequence ID" value="NZ_FXUG01000029.1"/>
</dbReference>
<evidence type="ECO:0000256" key="4">
    <source>
        <dbReference type="ARBA" id="ARBA00022989"/>
    </source>
</evidence>
<feature type="domain" description="MotA/TolQ/ExbB proton channel" evidence="9">
    <location>
        <begin position="22"/>
        <end position="93"/>
    </location>
</feature>
<keyword evidence="2" id="KW-1003">Cell membrane</keyword>
<keyword evidence="6" id="KW-0653">Protein transport</keyword>
<evidence type="ECO:0000313" key="11">
    <source>
        <dbReference type="Proteomes" id="UP001158067"/>
    </source>
</evidence>
<name>A0ABY1QRY5_9BACT</name>
<evidence type="ECO:0000256" key="6">
    <source>
        <dbReference type="RuleBase" id="RU004057"/>
    </source>
</evidence>
<proteinExistence type="inferred from homology"/>
<evidence type="ECO:0000313" key="10">
    <source>
        <dbReference type="EMBL" id="SMP79143.1"/>
    </source>
</evidence>
<keyword evidence="3 8" id="KW-0812">Transmembrane</keyword>
<keyword evidence="6" id="KW-0813">Transport</keyword>
<evidence type="ECO:0000256" key="3">
    <source>
        <dbReference type="ARBA" id="ARBA00022692"/>
    </source>
</evidence>
<evidence type="ECO:0000256" key="1">
    <source>
        <dbReference type="ARBA" id="ARBA00004651"/>
    </source>
</evidence>
<evidence type="ECO:0000256" key="7">
    <source>
        <dbReference type="SAM" id="MobiDB-lite"/>
    </source>
</evidence>
<dbReference type="Proteomes" id="UP001158067">
    <property type="component" value="Unassembled WGS sequence"/>
</dbReference>
<comment type="caution">
    <text evidence="10">The sequence shown here is derived from an EMBL/GenBank/DDBJ whole genome shotgun (WGS) entry which is preliminary data.</text>
</comment>
<gene>
    <name evidence="10" type="ORF">SAMN06265222_12922</name>
</gene>
<feature type="region of interest" description="Disordered" evidence="7">
    <location>
        <begin position="1"/>
        <end position="20"/>
    </location>
</feature>
<sequence>MENKPSPYAPPLNSHSGHGNNVKAMRKLKRIFGVLAVACIVVAPMGTVFGMVRAFYALSTAASTPAPDELARSIRYSLFVTLVLLPVALISLAGWVVCWFRIRRVLRSSIRPVS</sequence>
<feature type="transmembrane region" description="Helical" evidence="8">
    <location>
        <begin position="31"/>
        <end position="56"/>
    </location>
</feature>
<keyword evidence="11" id="KW-1185">Reference proteome</keyword>